<keyword evidence="6" id="KW-1185">Reference proteome</keyword>
<dbReference type="GO" id="GO:0008270">
    <property type="term" value="F:zinc ion binding"/>
    <property type="evidence" value="ECO:0007669"/>
    <property type="project" value="UniProtKB-KW"/>
</dbReference>
<evidence type="ECO:0000313" key="5">
    <source>
        <dbReference type="EMBL" id="CAK1579166.1"/>
    </source>
</evidence>
<comment type="caution">
    <text evidence="5">The sequence shown here is derived from an EMBL/GenBank/DDBJ whole genome shotgun (WGS) entry which is preliminary data.</text>
</comment>
<dbReference type="Proteomes" id="UP001314205">
    <property type="component" value="Unassembled WGS sequence"/>
</dbReference>
<evidence type="ECO:0000313" key="6">
    <source>
        <dbReference type="Proteomes" id="UP001314205"/>
    </source>
</evidence>
<name>A0AAV1KBS4_9NEOP</name>
<sequence length="203" mass="23517">MSSSQSATRSDLLREVYSEYKNNPEKDFYVYNYRVMSSSSSLQPFTMMWVRKKDGKQLAIVDGFTFYVDGRTKNNVTWRCTSGHFCRARFVVDNNFLVIRSNLIHAHAPPRYVLRNGSHDWTNVSTVQWVRKSCGKQLAILDGFTYYLDGKSNLTTTWRCTSAGPCKARFVMSNHVMQIIRGNLNHSHKKPTYVIRNGIFFKT</sequence>
<protein>
    <recommendedName>
        <fullName evidence="4">FLYWCH-type domain-containing protein</fullName>
    </recommendedName>
</protein>
<keyword evidence="3" id="KW-0862">Zinc</keyword>
<gene>
    <name evidence="5" type="ORF">PARMNEM_LOCUS1145</name>
</gene>
<dbReference type="AlphaFoldDB" id="A0AAV1KBS4"/>
<organism evidence="5 6">
    <name type="scientific">Parnassius mnemosyne</name>
    <name type="common">clouded apollo</name>
    <dbReference type="NCBI Taxonomy" id="213953"/>
    <lineage>
        <taxon>Eukaryota</taxon>
        <taxon>Metazoa</taxon>
        <taxon>Ecdysozoa</taxon>
        <taxon>Arthropoda</taxon>
        <taxon>Hexapoda</taxon>
        <taxon>Insecta</taxon>
        <taxon>Pterygota</taxon>
        <taxon>Neoptera</taxon>
        <taxon>Endopterygota</taxon>
        <taxon>Lepidoptera</taxon>
        <taxon>Glossata</taxon>
        <taxon>Ditrysia</taxon>
        <taxon>Papilionoidea</taxon>
        <taxon>Papilionidae</taxon>
        <taxon>Parnassiinae</taxon>
        <taxon>Parnassini</taxon>
        <taxon>Parnassius</taxon>
        <taxon>Driopa</taxon>
    </lineage>
</organism>
<accession>A0AAV1KBS4</accession>
<evidence type="ECO:0000259" key="4">
    <source>
        <dbReference type="Pfam" id="PF04500"/>
    </source>
</evidence>
<dbReference type="Pfam" id="PF04500">
    <property type="entry name" value="FLYWCH"/>
    <property type="match status" value="2"/>
</dbReference>
<feature type="domain" description="FLYWCH-type" evidence="4">
    <location>
        <begin position="50"/>
        <end position="107"/>
    </location>
</feature>
<dbReference type="EMBL" id="CAVLGL010000002">
    <property type="protein sequence ID" value="CAK1579166.1"/>
    <property type="molecule type" value="Genomic_DNA"/>
</dbReference>
<evidence type="ECO:0000256" key="2">
    <source>
        <dbReference type="ARBA" id="ARBA00022771"/>
    </source>
</evidence>
<proteinExistence type="predicted"/>
<evidence type="ECO:0000256" key="1">
    <source>
        <dbReference type="ARBA" id="ARBA00022723"/>
    </source>
</evidence>
<dbReference type="Gene3D" id="2.20.25.240">
    <property type="match status" value="2"/>
</dbReference>
<dbReference type="InterPro" id="IPR007588">
    <property type="entry name" value="Znf_FLYWCH"/>
</dbReference>
<evidence type="ECO:0000256" key="3">
    <source>
        <dbReference type="ARBA" id="ARBA00022833"/>
    </source>
</evidence>
<feature type="domain" description="FLYWCH-type" evidence="4">
    <location>
        <begin position="131"/>
        <end position="188"/>
    </location>
</feature>
<keyword evidence="2" id="KW-0863">Zinc-finger</keyword>
<keyword evidence="1" id="KW-0479">Metal-binding</keyword>
<reference evidence="5 6" key="1">
    <citation type="submission" date="2023-11" db="EMBL/GenBank/DDBJ databases">
        <authorList>
            <person name="Hedman E."/>
            <person name="Englund M."/>
            <person name="Stromberg M."/>
            <person name="Nyberg Akerstrom W."/>
            <person name="Nylinder S."/>
            <person name="Jareborg N."/>
            <person name="Kallberg Y."/>
            <person name="Kronander E."/>
        </authorList>
    </citation>
    <scope>NUCLEOTIDE SEQUENCE [LARGE SCALE GENOMIC DNA]</scope>
</reference>